<feature type="transmembrane region" description="Helical" evidence="9">
    <location>
        <begin position="12"/>
        <end position="33"/>
    </location>
</feature>
<evidence type="ECO:0000256" key="1">
    <source>
        <dbReference type="ARBA" id="ARBA00004377"/>
    </source>
</evidence>
<gene>
    <name evidence="10" type="ORF">MNB_SV-12-2042</name>
</gene>
<evidence type="ECO:0000256" key="8">
    <source>
        <dbReference type="ARBA" id="ARBA00023136"/>
    </source>
</evidence>
<comment type="subcellular location">
    <subcellularLocation>
        <location evidence="1">Cell inner membrane</location>
        <topology evidence="1">Single-pass membrane protein</topology>
    </subcellularLocation>
</comment>
<evidence type="ECO:0000256" key="6">
    <source>
        <dbReference type="ARBA" id="ARBA00022927"/>
    </source>
</evidence>
<keyword evidence="8 9" id="KW-0472">Membrane</keyword>
<sequence length="128" mass="14737">MFNWDEDPDLNITPLIDVMLVLMAIFMITIPVMQYQEQIELPEGSQSLKVSNEKVLTVEIDKELKVHYNNEVYTLDSFPDAFRLKTGEMDKSKAVYINADKEIAYQNVIYLLKVIKQSGFTKASLLTL</sequence>
<protein>
    <submittedName>
        <fullName evidence="10">Biopolymer transport protein ExbD/TolR</fullName>
    </submittedName>
</protein>
<evidence type="ECO:0000256" key="2">
    <source>
        <dbReference type="ARBA" id="ARBA00022448"/>
    </source>
</evidence>
<name>A0A1W1CD25_9ZZZZ</name>
<evidence type="ECO:0000256" key="5">
    <source>
        <dbReference type="ARBA" id="ARBA00022692"/>
    </source>
</evidence>
<evidence type="ECO:0000313" key="10">
    <source>
        <dbReference type="EMBL" id="SFV63770.1"/>
    </source>
</evidence>
<keyword evidence="3" id="KW-1003">Cell membrane</keyword>
<dbReference type="GO" id="GO:0015031">
    <property type="term" value="P:protein transport"/>
    <property type="evidence" value="ECO:0007669"/>
    <property type="project" value="UniProtKB-KW"/>
</dbReference>
<keyword evidence="5 9" id="KW-0812">Transmembrane</keyword>
<keyword evidence="4" id="KW-0997">Cell inner membrane</keyword>
<dbReference type="Pfam" id="PF02472">
    <property type="entry name" value="ExbD"/>
    <property type="match status" value="1"/>
</dbReference>
<keyword evidence="6" id="KW-0653">Protein transport</keyword>
<organism evidence="10">
    <name type="scientific">hydrothermal vent metagenome</name>
    <dbReference type="NCBI Taxonomy" id="652676"/>
    <lineage>
        <taxon>unclassified sequences</taxon>
        <taxon>metagenomes</taxon>
        <taxon>ecological metagenomes</taxon>
    </lineage>
</organism>
<accession>A0A1W1CD25</accession>
<reference evidence="10" key="1">
    <citation type="submission" date="2016-10" db="EMBL/GenBank/DDBJ databases">
        <authorList>
            <person name="de Groot N.N."/>
        </authorList>
    </citation>
    <scope>NUCLEOTIDE SEQUENCE</scope>
</reference>
<evidence type="ECO:0000256" key="7">
    <source>
        <dbReference type="ARBA" id="ARBA00022989"/>
    </source>
</evidence>
<dbReference type="Gene3D" id="3.30.420.270">
    <property type="match status" value="1"/>
</dbReference>
<keyword evidence="7 9" id="KW-1133">Transmembrane helix</keyword>
<dbReference type="PANTHER" id="PTHR30558">
    <property type="entry name" value="EXBD MEMBRANE COMPONENT OF PMF-DRIVEN MACROMOLECULE IMPORT SYSTEM"/>
    <property type="match status" value="1"/>
</dbReference>
<dbReference type="AlphaFoldDB" id="A0A1W1CD25"/>
<dbReference type="GO" id="GO:0022857">
    <property type="term" value="F:transmembrane transporter activity"/>
    <property type="evidence" value="ECO:0007669"/>
    <property type="project" value="InterPro"/>
</dbReference>
<dbReference type="InterPro" id="IPR003400">
    <property type="entry name" value="ExbD"/>
</dbReference>
<evidence type="ECO:0000256" key="9">
    <source>
        <dbReference type="SAM" id="Phobius"/>
    </source>
</evidence>
<dbReference type="GO" id="GO:0005886">
    <property type="term" value="C:plasma membrane"/>
    <property type="evidence" value="ECO:0007669"/>
    <property type="project" value="UniProtKB-SubCell"/>
</dbReference>
<dbReference type="PANTHER" id="PTHR30558:SF12">
    <property type="entry name" value="BIOPOLYMER TRANSPORT PROTEIN EXBD"/>
    <property type="match status" value="1"/>
</dbReference>
<proteinExistence type="predicted"/>
<dbReference type="EMBL" id="FPHE01000128">
    <property type="protein sequence ID" value="SFV63770.1"/>
    <property type="molecule type" value="Genomic_DNA"/>
</dbReference>
<evidence type="ECO:0000256" key="3">
    <source>
        <dbReference type="ARBA" id="ARBA00022475"/>
    </source>
</evidence>
<keyword evidence="2" id="KW-0813">Transport</keyword>
<evidence type="ECO:0000256" key="4">
    <source>
        <dbReference type="ARBA" id="ARBA00022519"/>
    </source>
</evidence>